<protein>
    <submittedName>
        <fullName evidence="1">Uncharacterized protein</fullName>
    </submittedName>
</protein>
<gene>
    <name evidence="1" type="ORF">NTJ_05536</name>
</gene>
<keyword evidence="2" id="KW-1185">Reference proteome</keyword>
<accession>A0ABN7AKE3</accession>
<evidence type="ECO:0000313" key="1">
    <source>
        <dbReference type="EMBL" id="BES92727.1"/>
    </source>
</evidence>
<sequence length="88" mass="10071">MQLHEEDELQNAMILRYEKTDQSANAENILISYDGKGESGDRSALRSFRFSLAHTGFNISHSLRDTHIYQVLPLHFNILAVSLVMHLD</sequence>
<evidence type="ECO:0000313" key="2">
    <source>
        <dbReference type="Proteomes" id="UP001307889"/>
    </source>
</evidence>
<dbReference type="Proteomes" id="UP001307889">
    <property type="component" value="Chromosome 3"/>
</dbReference>
<proteinExistence type="predicted"/>
<reference evidence="1 2" key="1">
    <citation type="submission" date="2023-09" db="EMBL/GenBank/DDBJ databases">
        <title>Nesidiocoris tenuis whole genome shotgun sequence.</title>
        <authorList>
            <person name="Shibata T."/>
            <person name="Shimoda M."/>
            <person name="Kobayashi T."/>
            <person name="Uehara T."/>
        </authorList>
    </citation>
    <scope>NUCLEOTIDE SEQUENCE [LARGE SCALE GENOMIC DNA]</scope>
    <source>
        <strain evidence="1 2">Japan</strain>
    </source>
</reference>
<name>A0ABN7AKE3_9HEMI</name>
<dbReference type="EMBL" id="AP028911">
    <property type="protein sequence ID" value="BES92727.1"/>
    <property type="molecule type" value="Genomic_DNA"/>
</dbReference>
<organism evidence="1 2">
    <name type="scientific">Nesidiocoris tenuis</name>
    <dbReference type="NCBI Taxonomy" id="355587"/>
    <lineage>
        <taxon>Eukaryota</taxon>
        <taxon>Metazoa</taxon>
        <taxon>Ecdysozoa</taxon>
        <taxon>Arthropoda</taxon>
        <taxon>Hexapoda</taxon>
        <taxon>Insecta</taxon>
        <taxon>Pterygota</taxon>
        <taxon>Neoptera</taxon>
        <taxon>Paraneoptera</taxon>
        <taxon>Hemiptera</taxon>
        <taxon>Heteroptera</taxon>
        <taxon>Panheteroptera</taxon>
        <taxon>Cimicomorpha</taxon>
        <taxon>Miridae</taxon>
        <taxon>Dicyphina</taxon>
        <taxon>Nesidiocoris</taxon>
    </lineage>
</organism>